<organism evidence="4">
    <name type="scientific">plant metagenome</name>
    <dbReference type="NCBI Taxonomy" id="1297885"/>
    <lineage>
        <taxon>unclassified sequences</taxon>
        <taxon>metagenomes</taxon>
        <taxon>organismal metagenomes</taxon>
    </lineage>
</organism>
<sequence length="156" mass="16811">MSEAGLTHGGFYNHFESREALLSAAVARAGSDVTSVLEANMARLMRAGLSQFRALVESYLYDGEIDNREKGCPVAALCSEIPSQAAEVVTTSQRLVRNLHHLVKRALPPDQADEAAWSVTSQLVGAVQLARALGDNEDGRAVLTAARRDLLGRYDS</sequence>
<dbReference type="InterPro" id="IPR036271">
    <property type="entry name" value="Tet_transcr_reg_TetR-rel_C_sf"/>
</dbReference>
<reference evidence="4" key="1">
    <citation type="submission" date="2019-03" db="EMBL/GenBank/DDBJ databases">
        <authorList>
            <person name="Danneels B."/>
        </authorList>
    </citation>
    <scope>NUCLEOTIDE SEQUENCE</scope>
</reference>
<dbReference type="AlphaFoldDB" id="A0A484SEZ9"/>
<dbReference type="PANTHER" id="PTHR47506">
    <property type="entry name" value="TRANSCRIPTIONAL REGULATORY PROTEIN"/>
    <property type="match status" value="1"/>
</dbReference>
<proteinExistence type="predicted"/>
<dbReference type="SUPFAM" id="SSF46689">
    <property type="entry name" value="Homeodomain-like"/>
    <property type="match status" value="1"/>
</dbReference>
<dbReference type="Gene3D" id="1.10.10.60">
    <property type="entry name" value="Homeodomain-like"/>
    <property type="match status" value="1"/>
</dbReference>
<evidence type="ECO:0000313" key="3">
    <source>
        <dbReference type="EMBL" id="VFR32380.1"/>
    </source>
</evidence>
<gene>
    <name evidence="3" type="ORF">ANK1_4153</name>
    <name evidence="4" type="ORF">ANK2_4154</name>
</gene>
<dbReference type="PANTHER" id="PTHR47506:SF7">
    <property type="entry name" value="TRANSCRIPTIONAL REGULATORY PROTEIN"/>
    <property type="match status" value="1"/>
</dbReference>
<dbReference type="SUPFAM" id="SSF48498">
    <property type="entry name" value="Tetracyclin repressor-like, C-terminal domain"/>
    <property type="match status" value="1"/>
</dbReference>
<keyword evidence="2" id="KW-0804">Transcription</keyword>
<dbReference type="EMBL" id="CAADIF010000005">
    <property type="protein sequence ID" value="VFR61242.1"/>
    <property type="molecule type" value="Genomic_DNA"/>
</dbReference>
<dbReference type="InterPro" id="IPR009057">
    <property type="entry name" value="Homeodomain-like_sf"/>
</dbReference>
<keyword evidence="1" id="KW-0805">Transcription regulation</keyword>
<evidence type="ECO:0000256" key="1">
    <source>
        <dbReference type="ARBA" id="ARBA00023015"/>
    </source>
</evidence>
<evidence type="ECO:0000256" key="2">
    <source>
        <dbReference type="ARBA" id="ARBA00023163"/>
    </source>
</evidence>
<dbReference type="Gene3D" id="1.10.357.10">
    <property type="entry name" value="Tetracycline Repressor, domain 2"/>
    <property type="match status" value="1"/>
</dbReference>
<name>A0A484SEZ9_9ZZZZ</name>
<accession>A0A484SEZ9</accession>
<dbReference type="EMBL" id="CAADIA010000006">
    <property type="protein sequence ID" value="VFR32380.1"/>
    <property type="molecule type" value="Genomic_DNA"/>
</dbReference>
<protein>
    <submittedName>
        <fullName evidence="4">Transcriptional regulator, TetR family</fullName>
    </submittedName>
</protein>
<evidence type="ECO:0000313" key="4">
    <source>
        <dbReference type="EMBL" id="VFR61242.1"/>
    </source>
</evidence>